<keyword evidence="3" id="KW-1185">Reference proteome</keyword>
<evidence type="ECO:0000313" key="3">
    <source>
        <dbReference type="Proteomes" id="UP000050501"/>
    </source>
</evidence>
<accession>A0A0P6YZM5</accession>
<feature type="coiled-coil region" evidence="1">
    <location>
        <begin position="571"/>
        <end position="619"/>
    </location>
</feature>
<evidence type="ECO:0000256" key="1">
    <source>
        <dbReference type="SAM" id="Coils"/>
    </source>
</evidence>
<dbReference type="RefSeq" id="WP_062416977.1">
    <property type="nucleotide sequence ID" value="NZ_DF967974.1"/>
</dbReference>
<comment type="caution">
    <text evidence="2">The sequence shown here is derived from an EMBL/GenBank/DDBJ whole genome shotgun (WGS) entry which is preliminary data.</text>
</comment>
<protein>
    <submittedName>
        <fullName evidence="2">Uncharacterized protein</fullName>
    </submittedName>
</protein>
<dbReference type="STRING" id="229921.ADN01_02970"/>
<name>A0A0P6YZM5_9CHLR</name>
<gene>
    <name evidence="2" type="ORF">ADN01_02970</name>
</gene>
<reference evidence="2 3" key="1">
    <citation type="submission" date="2015-07" db="EMBL/GenBank/DDBJ databases">
        <title>Genome sequence of Levilinea saccharolytica DSM 16555.</title>
        <authorList>
            <person name="Hemp J."/>
            <person name="Ward L.M."/>
            <person name="Pace L.A."/>
            <person name="Fischer W.W."/>
        </authorList>
    </citation>
    <scope>NUCLEOTIDE SEQUENCE [LARGE SCALE GENOMIC DNA]</scope>
    <source>
        <strain evidence="2 3">KIBI-1</strain>
    </source>
</reference>
<evidence type="ECO:0000313" key="2">
    <source>
        <dbReference type="EMBL" id="KPL89859.1"/>
    </source>
</evidence>
<sequence>MQIAALLLAVAAAALAVGVLGVRAVVLAARSRALARDQERLEILTLARDQRRELLQIARSLPTALEDPYAATLVRTQKAVQDGLVTLAHIRRAAGLPAAGDLTQRPIRWGVLASPVEAAQRLRHAWGQRRMRRWSQRTADMLEQARLLSARLAGMDEQLRTAVDQRRNEAHSLLREAVNVPYAAAIALVYERLEETAQCLDHAFQLLDGVQPTPFQVVEAYKLNQRCAFQLNEIKAQLSQHEQRQALLRPRLEMAGLSLSRLQQALAEETVRRPAKANAVALDGLMQELGRLETALDAGDYHTVEARLRDFVQEVADFETQLNELLTERNRIAADCEQVDQELAYQTRWLSAVPAARYRMDLSEALARQMRQDLLWLNARQRTESLEELRMPRLLPIEAARRERRAFEERRRAFEALRQRFTADRVTFQQKRAGLLLRRLQACHPVYQERGRAVGFSDALARLHGNWSLVESSPEVVESRFAELLESMAQVQRAYEELDEGYPTAQAAVDQERTERERCLEVLAFTIFDEIPFVRQNGLPDLTARAAQCLQTHAELRRRANLAGENYGGLLDEAEKLRQQAAAIHNDYQRALKEVTILVRELQEDMRGHLQDVERYSQDRLLDFEELLRGRVTPVNQWIAEVDGVPHLSLNRMSAYADRGVALRGQLRGVLERAAQDVDRTQKMQTAAAGALTAARAALLRAEEALPQLPWVSGNTNTDVLSTQRMRLVQEEDHMTQFAEPLARRKPQSAVEELEQIHRRAAQVQREADTIRMNRAQLVSRLNALSQGHLEEQWGRRTAPQRTWWSFLRRDGG</sequence>
<feature type="coiled-coil region" evidence="1">
    <location>
        <begin position="308"/>
        <end position="342"/>
    </location>
</feature>
<proteinExistence type="predicted"/>
<dbReference type="AlphaFoldDB" id="A0A0P6YZM5"/>
<dbReference type="Proteomes" id="UP000050501">
    <property type="component" value="Unassembled WGS sequence"/>
</dbReference>
<keyword evidence="1" id="KW-0175">Coiled coil</keyword>
<dbReference type="EMBL" id="LGCM01000014">
    <property type="protein sequence ID" value="KPL89859.1"/>
    <property type="molecule type" value="Genomic_DNA"/>
</dbReference>
<organism evidence="2 3">
    <name type="scientific">Levilinea saccharolytica</name>
    <dbReference type="NCBI Taxonomy" id="229921"/>
    <lineage>
        <taxon>Bacteria</taxon>
        <taxon>Bacillati</taxon>
        <taxon>Chloroflexota</taxon>
        <taxon>Anaerolineae</taxon>
        <taxon>Anaerolineales</taxon>
        <taxon>Anaerolineaceae</taxon>
        <taxon>Levilinea</taxon>
    </lineage>
</organism>